<dbReference type="Gene3D" id="3.30.70.60">
    <property type="match status" value="1"/>
</dbReference>
<dbReference type="InterPro" id="IPR014717">
    <property type="entry name" value="Transl_elong_EF1B/ribsomal_bS6"/>
</dbReference>
<evidence type="ECO:0000313" key="3">
    <source>
        <dbReference type="Proteomes" id="UP000056322"/>
    </source>
</evidence>
<dbReference type="InterPro" id="IPR007445">
    <property type="entry name" value="PilO"/>
</dbReference>
<keyword evidence="3" id="KW-1185">Reference proteome</keyword>
<sequence length="206" mass="22583">MSKPNVSKFKMNAVDINKVNISSLLSYLEVLRHQLGLLGMLGLLGLVVSLAMGLTSLLPGEQALQQKTQALAWISQQPIASGEQQAKLPKLNDEQALQKFYAQFPPVGEVSKVLAGIHQLAQEKGISLVVGEYKLAPDANNPRLMRYEIIFPVQGSYKNLKAFIAGASEQFPSLGLAEVNIKRETVKDTAVQIKLSYALLLRREPC</sequence>
<keyword evidence="1" id="KW-1133">Transmembrane helix</keyword>
<feature type="transmembrane region" description="Helical" evidence="1">
    <location>
        <begin position="35"/>
        <end position="58"/>
    </location>
</feature>
<dbReference type="Proteomes" id="UP000056322">
    <property type="component" value="Chromosome 1"/>
</dbReference>
<evidence type="ECO:0000313" key="2">
    <source>
        <dbReference type="EMBL" id="CEN56290.1"/>
    </source>
</evidence>
<dbReference type="OrthoDB" id="9096701at2"/>
<dbReference type="HOGENOM" id="CLU_115745_0_0_4"/>
<reference evidence="3" key="1">
    <citation type="submission" date="2014-12" db="EMBL/GenBank/DDBJ databases">
        <authorList>
            <person name="Salcher M.M."/>
        </authorList>
    </citation>
    <scope>NUCLEOTIDE SEQUENCE [LARGE SCALE GENOMIC DNA]</scope>
    <source>
        <strain evidence="3">MMS-10A-171</strain>
    </source>
</reference>
<keyword evidence="1 2" id="KW-0812">Transmembrane</keyword>
<evidence type="ECO:0000256" key="1">
    <source>
        <dbReference type="SAM" id="Phobius"/>
    </source>
</evidence>
<dbReference type="EMBL" id="LN794158">
    <property type="protein sequence ID" value="CEN56290.1"/>
    <property type="molecule type" value="Genomic_DNA"/>
</dbReference>
<accession>A0A0B7IVN3</accession>
<dbReference type="Pfam" id="PF04350">
    <property type="entry name" value="PilO"/>
    <property type="match status" value="1"/>
</dbReference>
<dbReference type="RefSeq" id="WP_052661117.1">
    <property type="nucleotide sequence ID" value="NZ_LN794158.1"/>
</dbReference>
<dbReference type="KEGG" id="mbac:BN1209_1252"/>
<organism evidence="2 3">
    <name type="scientific">Candidatus Methylopumilus turicensis</name>
    <dbReference type="NCBI Taxonomy" id="1581680"/>
    <lineage>
        <taxon>Bacteria</taxon>
        <taxon>Pseudomonadati</taxon>
        <taxon>Pseudomonadota</taxon>
        <taxon>Betaproteobacteria</taxon>
        <taxon>Nitrosomonadales</taxon>
        <taxon>Methylophilaceae</taxon>
        <taxon>Candidatus Methylopumilus</taxon>
    </lineage>
</organism>
<dbReference type="STRING" id="1581680.BN1209_1252"/>
<name>A0A0B7IVN3_9PROT</name>
<gene>
    <name evidence="2" type="ORF">BN1209_1252</name>
</gene>
<keyword evidence="1" id="KW-0472">Membrane</keyword>
<protein>
    <submittedName>
        <fullName evidence="2">Putative transmembrane protein</fullName>
    </submittedName>
</protein>
<proteinExistence type="predicted"/>
<dbReference type="AlphaFoldDB" id="A0A0B7IVN3"/>